<dbReference type="FunFam" id="1.10.45.10:FF:000001">
    <property type="entry name" value="D-lactate dehydrogenase mitochondrial"/>
    <property type="match status" value="1"/>
</dbReference>
<gene>
    <name evidence="16" type="ORF">IZO911_LOCUS10058</name>
</gene>
<feature type="domain" description="FAD-binding PCMH-type" evidence="15">
    <location>
        <begin position="56"/>
        <end position="236"/>
    </location>
</feature>
<name>A0A813WDS7_9BILA</name>
<dbReference type="Pfam" id="PF02913">
    <property type="entry name" value="FAD-oxidase_C"/>
    <property type="match status" value="2"/>
</dbReference>
<dbReference type="Proteomes" id="UP000663860">
    <property type="component" value="Unassembled WGS sequence"/>
</dbReference>
<reference evidence="16" key="1">
    <citation type="submission" date="2021-02" db="EMBL/GenBank/DDBJ databases">
        <authorList>
            <person name="Nowell W R."/>
        </authorList>
    </citation>
    <scope>NUCLEOTIDE SEQUENCE</scope>
</reference>
<protein>
    <recommendedName>
        <fullName evidence="14">Probable D-lactate dehydrogenase, mitochondrial</fullName>
        <ecNumber evidence="10">1.1.2.4</ecNumber>
    </recommendedName>
</protein>
<comment type="function">
    <text evidence="12">Involved in D-lactate, but not L-lactate catabolic process.</text>
</comment>
<dbReference type="InterPro" id="IPR016164">
    <property type="entry name" value="FAD-linked_Oxase-like_C"/>
</dbReference>
<dbReference type="FunFam" id="3.30.43.10:FF:000010">
    <property type="entry name" value="probable D-lactate dehydrogenase, mitochondrial"/>
    <property type="match status" value="2"/>
</dbReference>
<proteinExistence type="inferred from homology"/>
<dbReference type="GO" id="GO:0004458">
    <property type="term" value="F:D-lactate dehydrogenase (cytochrome) activity"/>
    <property type="evidence" value="ECO:0007669"/>
    <property type="project" value="UniProtKB-EC"/>
</dbReference>
<evidence type="ECO:0000256" key="12">
    <source>
        <dbReference type="ARBA" id="ARBA00053432"/>
    </source>
</evidence>
<dbReference type="GO" id="GO:0008720">
    <property type="term" value="F:D-lactate dehydrogenase (NAD+) activity"/>
    <property type="evidence" value="ECO:0007669"/>
    <property type="project" value="TreeGrafter"/>
</dbReference>
<dbReference type="PANTHER" id="PTHR11748:SF111">
    <property type="entry name" value="D-LACTATE DEHYDROGENASE, MITOCHONDRIAL-RELATED"/>
    <property type="match status" value="1"/>
</dbReference>
<dbReference type="EMBL" id="CAJNOE010000072">
    <property type="protein sequence ID" value="CAF0859725.1"/>
    <property type="molecule type" value="Genomic_DNA"/>
</dbReference>
<evidence type="ECO:0000256" key="8">
    <source>
        <dbReference type="ARBA" id="ARBA00023002"/>
    </source>
</evidence>
<evidence type="ECO:0000256" key="1">
    <source>
        <dbReference type="ARBA" id="ARBA00001974"/>
    </source>
</evidence>
<dbReference type="PROSITE" id="PS51387">
    <property type="entry name" value="FAD_PCMH"/>
    <property type="match status" value="2"/>
</dbReference>
<dbReference type="FunFam" id="3.30.465.10:FF:000030">
    <property type="entry name" value="probable D-lactate dehydrogenase, mitochondrial"/>
    <property type="match status" value="2"/>
</dbReference>
<evidence type="ECO:0000256" key="2">
    <source>
        <dbReference type="ARBA" id="ARBA00004173"/>
    </source>
</evidence>
<comment type="caution">
    <text evidence="16">The sequence shown here is derived from an EMBL/GenBank/DDBJ whole genome shotgun (WGS) entry which is preliminary data.</text>
</comment>
<dbReference type="SUPFAM" id="SSF55103">
    <property type="entry name" value="FAD-linked oxidases, C-terminal domain"/>
    <property type="match status" value="2"/>
</dbReference>
<comment type="subcellular location">
    <subcellularLocation>
        <location evidence="2">Mitochondrion</location>
    </subcellularLocation>
</comment>
<dbReference type="Pfam" id="PF01565">
    <property type="entry name" value="FAD_binding_4"/>
    <property type="match status" value="2"/>
</dbReference>
<comment type="catalytic activity">
    <reaction evidence="11">
        <text>(R)-lactate + 2 Fe(III)-[cytochrome c] = 2 Fe(II)-[cytochrome c] + pyruvate + 2 H(+)</text>
        <dbReference type="Rhea" id="RHEA:13521"/>
        <dbReference type="Rhea" id="RHEA-COMP:10350"/>
        <dbReference type="Rhea" id="RHEA-COMP:14399"/>
        <dbReference type="ChEBI" id="CHEBI:15361"/>
        <dbReference type="ChEBI" id="CHEBI:15378"/>
        <dbReference type="ChEBI" id="CHEBI:16004"/>
        <dbReference type="ChEBI" id="CHEBI:29033"/>
        <dbReference type="ChEBI" id="CHEBI:29034"/>
        <dbReference type="EC" id="1.1.2.4"/>
    </reaction>
    <physiologicalReaction direction="left-to-right" evidence="11">
        <dbReference type="Rhea" id="RHEA:13522"/>
    </physiologicalReaction>
</comment>
<dbReference type="GO" id="GO:1903457">
    <property type="term" value="P:lactate catabolic process"/>
    <property type="evidence" value="ECO:0007669"/>
    <property type="project" value="TreeGrafter"/>
</dbReference>
<comment type="similarity">
    <text evidence="3">Belongs to the FAD-binding oxidoreductase/transferase type 4 family.</text>
</comment>
<evidence type="ECO:0000256" key="6">
    <source>
        <dbReference type="ARBA" id="ARBA00022946"/>
    </source>
</evidence>
<dbReference type="InterPro" id="IPR004113">
    <property type="entry name" value="FAD-bd_oxidored_4_C"/>
</dbReference>
<evidence type="ECO:0000256" key="5">
    <source>
        <dbReference type="ARBA" id="ARBA00022827"/>
    </source>
</evidence>
<keyword evidence="7" id="KW-0007">Acetylation</keyword>
<dbReference type="GO" id="GO:0071949">
    <property type="term" value="F:FAD binding"/>
    <property type="evidence" value="ECO:0007669"/>
    <property type="project" value="InterPro"/>
</dbReference>
<keyword evidence="9" id="KW-0496">Mitochondrion</keyword>
<dbReference type="Gene3D" id="1.10.45.10">
    <property type="entry name" value="Vanillyl-alcohol Oxidase, Chain A, domain 4"/>
    <property type="match status" value="1"/>
</dbReference>
<dbReference type="EC" id="1.1.2.4" evidence="10"/>
<dbReference type="Gene3D" id="3.30.465.10">
    <property type="match status" value="2"/>
</dbReference>
<accession>A0A813WDS7</accession>
<comment type="subunit">
    <text evidence="13">Interacts with CSRP3.</text>
</comment>
<dbReference type="Gene3D" id="3.30.70.2740">
    <property type="match status" value="1"/>
</dbReference>
<keyword evidence="6" id="KW-0809">Transit peptide</keyword>
<evidence type="ECO:0000256" key="7">
    <source>
        <dbReference type="ARBA" id="ARBA00022990"/>
    </source>
</evidence>
<evidence type="ECO:0000256" key="14">
    <source>
        <dbReference type="ARBA" id="ARBA00072812"/>
    </source>
</evidence>
<dbReference type="InterPro" id="IPR016166">
    <property type="entry name" value="FAD-bd_PCMH"/>
</dbReference>
<evidence type="ECO:0000256" key="10">
    <source>
        <dbReference type="ARBA" id="ARBA00038897"/>
    </source>
</evidence>
<dbReference type="GO" id="GO:0005739">
    <property type="term" value="C:mitochondrion"/>
    <property type="evidence" value="ECO:0007669"/>
    <property type="project" value="UniProtKB-SubCell"/>
</dbReference>
<evidence type="ECO:0000313" key="17">
    <source>
        <dbReference type="Proteomes" id="UP000663860"/>
    </source>
</evidence>
<sequence length="826" mass="89390">MNIIKSQNASYLYKFIQRYASSQALVTDLKGIVGNGNVSNSRTVRVQHSHDESYHAGHEPDVVVFAQSTDHVSQIVKYCASKHIPIIPFGTGTGLEGGVNAVNGGVCLNLSRMDKIISVNPEDFDCTVQAGVTRNALNTFIRDTGLQFPIDPGANASLGGMCATSASGTMAVKYGTMRENVMNLEVVLADGSIIKTSGLKGRSRKTSAGYNLTNLFVGQEGTLGIITEATLKLHATPEAVLAAVAPFKDFQSAVDATVAIMQSGLPVARIEFLDEKMVDACNRFSKLSLDVLPTLFLEFHGSNNNIEMQGQLAEETCKSFECLKFDYATEPNKRADLWKARHNLFYAALALKQGSKFIQRCASSQALVADLKGIVGNENVSNSRTVRVQHSHDESYHAGHEPDVVVFAQSTNHVSQIVKYCASKHIPIIPWGTGTGLEGGVNAVNGGVCLNLSRMDKIISVNPEDFDCTVQAGVTRNALNTFIRDTGLQFPIDPGANASLGGMCATSASGTMAVKYGTMRENVMNLEVVLADGSIIKTSGLKGRSRKTSAGYNLTNLFVGQEGTLGIITEATLKLHATPEAVLAAVAPFKDFQSAVDATVAIMQSGLPVARIEFLDEKMVDACNRFSKLSLDVLPTLFLEFHGSNNNIEMQGQLAEETCKSFECLKFDYATEPNKRADLWKARHNLFYAALALKQGSKGYITDVCVPISALPRMIYLTNKELKRLELLGMIAGHVGDGNFHVVLVVDPKNVEEMERVHEFSMILAKESLDLHGTVTGEHGIGLGKKQLLIDEFGLQGINTMKVIKQALDPLNILNPGKVIDMNKSF</sequence>
<evidence type="ECO:0000313" key="16">
    <source>
        <dbReference type="EMBL" id="CAF0859725.1"/>
    </source>
</evidence>
<keyword evidence="4" id="KW-0285">Flavoprotein</keyword>
<dbReference type="SUPFAM" id="SSF56176">
    <property type="entry name" value="FAD-binding/transporter-associated domain-like"/>
    <property type="match status" value="2"/>
</dbReference>
<dbReference type="InterPro" id="IPR016169">
    <property type="entry name" value="FAD-bd_PCMH_sub2"/>
</dbReference>
<evidence type="ECO:0000256" key="3">
    <source>
        <dbReference type="ARBA" id="ARBA00008000"/>
    </source>
</evidence>
<dbReference type="InterPro" id="IPR006094">
    <property type="entry name" value="Oxid_FAD_bind_N"/>
</dbReference>
<evidence type="ECO:0000256" key="13">
    <source>
        <dbReference type="ARBA" id="ARBA00063083"/>
    </source>
</evidence>
<feature type="domain" description="FAD-binding PCMH-type" evidence="15">
    <location>
        <begin position="398"/>
        <end position="578"/>
    </location>
</feature>
<keyword evidence="5" id="KW-0274">FAD</keyword>
<dbReference type="FunFam" id="3.30.70.2740:FF:000001">
    <property type="entry name" value="D-lactate dehydrogenase mitochondrial"/>
    <property type="match status" value="1"/>
</dbReference>
<evidence type="ECO:0000256" key="4">
    <source>
        <dbReference type="ARBA" id="ARBA00022630"/>
    </source>
</evidence>
<organism evidence="16 17">
    <name type="scientific">Adineta steineri</name>
    <dbReference type="NCBI Taxonomy" id="433720"/>
    <lineage>
        <taxon>Eukaryota</taxon>
        <taxon>Metazoa</taxon>
        <taxon>Spiralia</taxon>
        <taxon>Gnathifera</taxon>
        <taxon>Rotifera</taxon>
        <taxon>Eurotatoria</taxon>
        <taxon>Bdelloidea</taxon>
        <taxon>Adinetida</taxon>
        <taxon>Adinetidae</taxon>
        <taxon>Adineta</taxon>
    </lineage>
</organism>
<dbReference type="AlphaFoldDB" id="A0A813WDS7"/>
<dbReference type="InterPro" id="IPR036318">
    <property type="entry name" value="FAD-bd_PCMH-like_sf"/>
</dbReference>
<evidence type="ECO:0000259" key="15">
    <source>
        <dbReference type="PROSITE" id="PS51387"/>
    </source>
</evidence>
<dbReference type="InterPro" id="IPR016171">
    <property type="entry name" value="Vanillyl_alc_oxidase_C-sub2"/>
</dbReference>
<comment type="cofactor">
    <cofactor evidence="1">
        <name>FAD</name>
        <dbReference type="ChEBI" id="CHEBI:57692"/>
    </cofactor>
</comment>
<evidence type="ECO:0000256" key="11">
    <source>
        <dbReference type="ARBA" id="ARBA00051477"/>
    </source>
</evidence>
<keyword evidence="8" id="KW-0560">Oxidoreductase</keyword>
<dbReference type="PANTHER" id="PTHR11748">
    <property type="entry name" value="D-LACTATE DEHYDROGENASE"/>
    <property type="match status" value="1"/>
</dbReference>
<evidence type="ECO:0000256" key="9">
    <source>
        <dbReference type="ARBA" id="ARBA00023128"/>
    </source>
</evidence>